<protein>
    <recommendedName>
        <fullName evidence="3">DNA topoisomerase (ATP-hydrolyzing)</fullName>
        <ecNumber evidence="3">5.6.2.2</ecNumber>
    </recommendedName>
</protein>
<dbReference type="Pfam" id="PF02518">
    <property type="entry name" value="HATPase_c"/>
    <property type="match status" value="1"/>
</dbReference>
<dbReference type="AlphaFoldDB" id="A0A0R0LYX3"/>
<dbReference type="InterPro" id="IPR050634">
    <property type="entry name" value="DNA_Topoisomerase_II"/>
</dbReference>
<dbReference type="GO" id="GO:0005524">
    <property type="term" value="F:ATP binding"/>
    <property type="evidence" value="ECO:0007669"/>
    <property type="project" value="InterPro"/>
</dbReference>
<dbReference type="PANTHER" id="PTHR10169">
    <property type="entry name" value="DNA TOPOISOMERASE/GYRASE"/>
    <property type="match status" value="1"/>
</dbReference>
<keyword evidence="9" id="KW-1185">Reference proteome</keyword>
<comment type="cofactor">
    <cofactor evidence="2">
        <name>Mg(2+)</name>
        <dbReference type="ChEBI" id="CHEBI:18420"/>
    </cofactor>
</comment>
<dbReference type="OrthoDB" id="2193663at2759"/>
<dbReference type="GO" id="GO:0000712">
    <property type="term" value="P:resolution of meiotic recombination intermediates"/>
    <property type="evidence" value="ECO:0007669"/>
    <property type="project" value="TreeGrafter"/>
</dbReference>
<dbReference type="InterPro" id="IPR001241">
    <property type="entry name" value="Topo_IIA"/>
</dbReference>
<dbReference type="GO" id="GO:0005634">
    <property type="term" value="C:nucleus"/>
    <property type="evidence" value="ECO:0007669"/>
    <property type="project" value="TreeGrafter"/>
</dbReference>
<dbReference type="InterPro" id="IPR036890">
    <property type="entry name" value="HATPase_C_sf"/>
</dbReference>
<keyword evidence="6 8" id="KW-0413">Isomerase</keyword>
<evidence type="ECO:0000256" key="4">
    <source>
        <dbReference type="ARBA" id="ARBA00023029"/>
    </source>
</evidence>
<dbReference type="Proteomes" id="UP000051530">
    <property type="component" value="Unassembled WGS sequence"/>
</dbReference>
<feature type="non-terminal residue" evidence="8">
    <location>
        <position position="229"/>
    </location>
</feature>
<dbReference type="PANTHER" id="PTHR10169:SF38">
    <property type="entry name" value="DNA TOPOISOMERASE 2"/>
    <property type="match status" value="1"/>
</dbReference>
<evidence type="ECO:0000259" key="7">
    <source>
        <dbReference type="Pfam" id="PF02518"/>
    </source>
</evidence>
<reference evidence="8 9" key="1">
    <citation type="submission" date="2015-07" db="EMBL/GenBank/DDBJ databases">
        <title>The genome of Pseudoloma neurophilia, a relevant intracellular parasite of the zebrafish.</title>
        <authorList>
            <person name="Ndikumana S."/>
            <person name="Pelin A."/>
            <person name="Sanders J."/>
            <person name="Corradi N."/>
        </authorList>
    </citation>
    <scope>NUCLEOTIDE SEQUENCE [LARGE SCALE GENOMIC DNA]</scope>
    <source>
        <strain evidence="8 9">MK1</strain>
    </source>
</reference>
<dbReference type="GO" id="GO:0000819">
    <property type="term" value="P:sister chromatid segregation"/>
    <property type="evidence" value="ECO:0007669"/>
    <property type="project" value="TreeGrafter"/>
</dbReference>
<dbReference type="Gene3D" id="3.30.565.10">
    <property type="entry name" value="Histidine kinase-like ATPase, C-terminal domain"/>
    <property type="match status" value="1"/>
</dbReference>
<dbReference type="FunFam" id="3.30.565.10:FF:000004">
    <property type="entry name" value="DNA topoisomerase 2"/>
    <property type="match status" value="1"/>
</dbReference>
<organism evidence="8 9">
    <name type="scientific">Pseudoloma neurophilia</name>
    <dbReference type="NCBI Taxonomy" id="146866"/>
    <lineage>
        <taxon>Eukaryota</taxon>
        <taxon>Fungi</taxon>
        <taxon>Fungi incertae sedis</taxon>
        <taxon>Microsporidia</taxon>
        <taxon>Pseudoloma</taxon>
    </lineage>
</organism>
<sequence length="229" mass="26862">MVKNKTIEELYQKKTPIEHILLRPETYIGPVDQHTQQMYILQGDRIISKEINYVPGLYKIFDEILVNAADNKIRDPKMNKLIVDINKDKISVYNNGKGIPIKIHKKENVYVPELIFGQLLTSSNYDDKEKKVTGGRNGYGAKLCNIFSKEFIIETADKEEGLYYYQKYSKNMSIKEEPIIKEKKINESFTKITFIPDLKRFHMEEMDEDIINLLKKRVYDMTVTIKNVK</sequence>
<evidence type="ECO:0000256" key="5">
    <source>
        <dbReference type="ARBA" id="ARBA00023125"/>
    </source>
</evidence>
<dbReference type="GO" id="GO:0003918">
    <property type="term" value="F:DNA topoisomerase type II (double strand cut, ATP-hydrolyzing) activity"/>
    <property type="evidence" value="ECO:0007669"/>
    <property type="project" value="UniProtKB-EC"/>
</dbReference>
<gene>
    <name evidence="8" type="ORF">M153_17235000688</name>
</gene>
<evidence type="ECO:0000313" key="9">
    <source>
        <dbReference type="Proteomes" id="UP000051530"/>
    </source>
</evidence>
<dbReference type="GO" id="GO:0006265">
    <property type="term" value="P:DNA topological change"/>
    <property type="evidence" value="ECO:0007669"/>
    <property type="project" value="InterPro"/>
</dbReference>
<evidence type="ECO:0000256" key="3">
    <source>
        <dbReference type="ARBA" id="ARBA00012895"/>
    </source>
</evidence>
<dbReference type="InterPro" id="IPR003594">
    <property type="entry name" value="HATPase_dom"/>
</dbReference>
<dbReference type="GO" id="GO:0003677">
    <property type="term" value="F:DNA binding"/>
    <property type="evidence" value="ECO:0007669"/>
    <property type="project" value="UniProtKB-KW"/>
</dbReference>
<evidence type="ECO:0000313" key="8">
    <source>
        <dbReference type="EMBL" id="KRH91943.1"/>
    </source>
</evidence>
<dbReference type="SMART" id="SM00433">
    <property type="entry name" value="TOP2c"/>
    <property type="match status" value="1"/>
</dbReference>
<feature type="domain" description="Histidine kinase/HSP90-like ATPase" evidence="7">
    <location>
        <begin position="57"/>
        <end position="149"/>
    </location>
</feature>
<keyword evidence="4" id="KW-0799">Topoisomerase</keyword>
<dbReference type="SUPFAM" id="SSF55874">
    <property type="entry name" value="ATPase domain of HSP90 chaperone/DNA topoisomerase II/histidine kinase"/>
    <property type="match status" value="1"/>
</dbReference>
<evidence type="ECO:0000256" key="2">
    <source>
        <dbReference type="ARBA" id="ARBA00001946"/>
    </source>
</evidence>
<comment type="catalytic activity">
    <reaction evidence="1">
        <text>ATP-dependent breakage, passage and rejoining of double-stranded DNA.</text>
        <dbReference type="EC" id="5.6.2.2"/>
    </reaction>
</comment>
<evidence type="ECO:0000256" key="6">
    <source>
        <dbReference type="ARBA" id="ARBA00023235"/>
    </source>
</evidence>
<dbReference type="VEuPathDB" id="MicrosporidiaDB:M153_17235000688"/>
<name>A0A0R0LYX3_9MICR</name>
<proteinExistence type="predicted"/>
<dbReference type="EC" id="5.6.2.2" evidence="3"/>
<evidence type="ECO:0000256" key="1">
    <source>
        <dbReference type="ARBA" id="ARBA00000185"/>
    </source>
</evidence>
<dbReference type="EMBL" id="LGUB01001369">
    <property type="protein sequence ID" value="KRH91943.1"/>
    <property type="molecule type" value="Genomic_DNA"/>
</dbReference>
<accession>A0A0R0LYX3</accession>
<comment type="caution">
    <text evidence="8">The sequence shown here is derived from an EMBL/GenBank/DDBJ whole genome shotgun (WGS) entry which is preliminary data.</text>
</comment>
<keyword evidence="5" id="KW-0238">DNA-binding</keyword>
<dbReference type="PRINTS" id="PR00418">
    <property type="entry name" value="TPI2FAMILY"/>
</dbReference>